<evidence type="ECO:0000313" key="8">
    <source>
        <dbReference type="EMBL" id="KAF2128901.1"/>
    </source>
</evidence>
<feature type="transmembrane region" description="Helical" evidence="6">
    <location>
        <begin position="170"/>
        <end position="194"/>
    </location>
</feature>
<dbReference type="InterPro" id="IPR052337">
    <property type="entry name" value="SAT4-like"/>
</dbReference>
<evidence type="ECO:0000313" key="9">
    <source>
        <dbReference type="Proteomes" id="UP000799771"/>
    </source>
</evidence>
<name>A0A6A6AES1_9PLEO</name>
<accession>A0A6A6AES1</accession>
<dbReference type="GO" id="GO:0016020">
    <property type="term" value="C:membrane"/>
    <property type="evidence" value="ECO:0007669"/>
    <property type="project" value="UniProtKB-SubCell"/>
</dbReference>
<organism evidence="8 9">
    <name type="scientific">Dothidotthia symphoricarpi CBS 119687</name>
    <dbReference type="NCBI Taxonomy" id="1392245"/>
    <lineage>
        <taxon>Eukaryota</taxon>
        <taxon>Fungi</taxon>
        <taxon>Dikarya</taxon>
        <taxon>Ascomycota</taxon>
        <taxon>Pezizomycotina</taxon>
        <taxon>Dothideomycetes</taxon>
        <taxon>Pleosporomycetidae</taxon>
        <taxon>Pleosporales</taxon>
        <taxon>Dothidotthiaceae</taxon>
        <taxon>Dothidotthia</taxon>
    </lineage>
</organism>
<feature type="transmembrane region" description="Helical" evidence="6">
    <location>
        <begin position="244"/>
        <end position="270"/>
    </location>
</feature>
<dbReference type="EMBL" id="ML977507">
    <property type="protein sequence ID" value="KAF2128901.1"/>
    <property type="molecule type" value="Genomic_DNA"/>
</dbReference>
<dbReference type="RefSeq" id="XP_033523290.1">
    <property type="nucleotide sequence ID" value="XM_033666729.1"/>
</dbReference>
<dbReference type="Proteomes" id="UP000799771">
    <property type="component" value="Unassembled WGS sequence"/>
</dbReference>
<evidence type="ECO:0000256" key="4">
    <source>
        <dbReference type="ARBA" id="ARBA00023136"/>
    </source>
</evidence>
<reference evidence="8" key="1">
    <citation type="journal article" date="2020" name="Stud. Mycol.">
        <title>101 Dothideomycetes genomes: a test case for predicting lifestyles and emergence of pathogens.</title>
        <authorList>
            <person name="Haridas S."/>
            <person name="Albert R."/>
            <person name="Binder M."/>
            <person name="Bloem J."/>
            <person name="Labutti K."/>
            <person name="Salamov A."/>
            <person name="Andreopoulos B."/>
            <person name="Baker S."/>
            <person name="Barry K."/>
            <person name="Bills G."/>
            <person name="Bluhm B."/>
            <person name="Cannon C."/>
            <person name="Castanera R."/>
            <person name="Culley D."/>
            <person name="Daum C."/>
            <person name="Ezra D."/>
            <person name="Gonzalez J."/>
            <person name="Henrissat B."/>
            <person name="Kuo A."/>
            <person name="Liang C."/>
            <person name="Lipzen A."/>
            <person name="Lutzoni F."/>
            <person name="Magnuson J."/>
            <person name="Mondo S."/>
            <person name="Nolan M."/>
            <person name="Ohm R."/>
            <person name="Pangilinan J."/>
            <person name="Park H.-J."/>
            <person name="Ramirez L."/>
            <person name="Alfaro M."/>
            <person name="Sun H."/>
            <person name="Tritt A."/>
            <person name="Yoshinaga Y."/>
            <person name="Zwiers L.-H."/>
            <person name="Turgeon B."/>
            <person name="Goodwin S."/>
            <person name="Spatafora J."/>
            <person name="Crous P."/>
            <person name="Grigoriev I."/>
        </authorList>
    </citation>
    <scope>NUCLEOTIDE SEQUENCE</scope>
    <source>
        <strain evidence="8">CBS 119687</strain>
    </source>
</reference>
<dbReference type="Pfam" id="PF20684">
    <property type="entry name" value="Fung_rhodopsin"/>
    <property type="match status" value="1"/>
</dbReference>
<proteinExistence type="inferred from homology"/>
<evidence type="ECO:0000256" key="6">
    <source>
        <dbReference type="SAM" id="Phobius"/>
    </source>
</evidence>
<dbReference type="PANTHER" id="PTHR33048:SF134">
    <property type="entry name" value="INTEGRAL MEMBRANE PROTEIN"/>
    <property type="match status" value="1"/>
</dbReference>
<gene>
    <name evidence="8" type="ORF">P153DRAFT_357398</name>
</gene>
<evidence type="ECO:0000256" key="3">
    <source>
        <dbReference type="ARBA" id="ARBA00022989"/>
    </source>
</evidence>
<comment type="similarity">
    <text evidence="5">Belongs to the SAT4 family.</text>
</comment>
<feature type="domain" description="Rhodopsin" evidence="7">
    <location>
        <begin position="27"/>
        <end position="273"/>
    </location>
</feature>
<sequence length="356" mass="39336">MGHSYSKGAMIAIALNFLLISVVFICLRLWAKILAKRIALDDYLAIAALAVSVTCCSLQLAAAIHGHLGAHQPLDADGHPILDDPGLIFFEQTKFALNMISIVGLGLIKSSILVMYKNIFSVGKYRLIIYGVLAFVVGWTISFTVSHLFTCYPITVFIEPWFGNECVDTIPMFIALLCTDALVDLVILILPIPIIMNLQLRTEKKLAVIGIFTLGAAVCAVSITRVIATYAIAQEYVKYPNDVIYYTAPVFFWTNIELSLAIVCACLPTLRPIWFHFYPRDKSTIDYTASGSGLTGSKRMSFGAKYGGMGYKPNQETDEVELTRYDDDESSHSQHDPSLRAEQGIMKIVTVRQSIA</sequence>
<evidence type="ECO:0000256" key="1">
    <source>
        <dbReference type="ARBA" id="ARBA00004141"/>
    </source>
</evidence>
<feature type="transmembrane region" description="Helical" evidence="6">
    <location>
        <begin position="43"/>
        <end position="64"/>
    </location>
</feature>
<comment type="subcellular location">
    <subcellularLocation>
        <location evidence="1">Membrane</location>
        <topology evidence="1">Multi-pass membrane protein</topology>
    </subcellularLocation>
</comment>
<dbReference type="AlphaFoldDB" id="A0A6A6AES1"/>
<evidence type="ECO:0000259" key="7">
    <source>
        <dbReference type="Pfam" id="PF20684"/>
    </source>
</evidence>
<dbReference type="OrthoDB" id="5391602at2759"/>
<protein>
    <recommendedName>
        <fullName evidence="7">Rhodopsin domain-containing protein</fullName>
    </recommendedName>
</protein>
<feature type="transmembrane region" description="Helical" evidence="6">
    <location>
        <begin position="95"/>
        <end position="116"/>
    </location>
</feature>
<evidence type="ECO:0000256" key="5">
    <source>
        <dbReference type="ARBA" id="ARBA00038359"/>
    </source>
</evidence>
<dbReference type="PANTHER" id="PTHR33048">
    <property type="entry name" value="PTH11-LIKE INTEGRAL MEMBRANE PROTEIN (AFU_ORTHOLOGUE AFUA_5G11245)"/>
    <property type="match status" value="1"/>
</dbReference>
<feature type="transmembrane region" description="Helical" evidence="6">
    <location>
        <begin position="206"/>
        <end position="232"/>
    </location>
</feature>
<evidence type="ECO:0000256" key="2">
    <source>
        <dbReference type="ARBA" id="ARBA00022692"/>
    </source>
</evidence>
<keyword evidence="9" id="KW-1185">Reference proteome</keyword>
<feature type="transmembrane region" description="Helical" evidence="6">
    <location>
        <begin position="12"/>
        <end position="31"/>
    </location>
</feature>
<keyword evidence="4 6" id="KW-0472">Membrane</keyword>
<dbReference type="GeneID" id="54407161"/>
<feature type="transmembrane region" description="Helical" evidence="6">
    <location>
        <begin position="128"/>
        <end position="150"/>
    </location>
</feature>
<keyword evidence="2 6" id="KW-0812">Transmembrane</keyword>
<dbReference type="InterPro" id="IPR049326">
    <property type="entry name" value="Rhodopsin_dom_fungi"/>
</dbReference>
<keyword evidence="3 6" id="KW-1133">Transmembrane helix</keyword>